<evidence type="ECO:0000256" key="1">
    <source>
        <dbReference type="SAM" id="MobiDB-lite"/>
    </source>
</evidence>
<reference evidence="2" key="1">
    <citation type="submission" date="2020-06" db="EMBL/GenBank/DDBJ databases">
        <authorList>
            <person name="Li T."/>
            <person name="Hu X."/>
            <person name="Zhang T."/>
            <person name="Song X."/>
            <person name="Zhang H."/>
            <person name="Dai N."/>
            <person name="Sheng W."/>
            <person name="Hou X."/>
            <person name="Wei L."/>
        </authorList>
    </citation>
    <scope>NUCLEOTIDE SEQUENCE</scope>
    <source>
        <strain evidence="2">G01</strain>
        <tissue evidence="2">Leaf</tissue>
    </source>
</reference>
<accession>A0AAW2PCP6</accession>
<organism evidence="2">
    <name type="scientific">Sesamum angustifolium</name>
    <dbReference type="NCBI Taxonomy" id="2727405"/>
    <lineage>
        <taxon>Eukaryota</taxon>
        <taxon>Viridiplantae</taxon>
        <taxon>Streptophyta</taxon>
        <taxon>Embryophyta</taxon>
        <taxon>Tracheophyta</taxon>
        <taxon>Spermatophyta</taxon>
        <taxon>Magnoliopsida</taxon>
        <taxon>eudicotyledons</taxon>
        <taxon>Gunneridae</taxon>
        <taxon>Pentapetalae</taxon>
        <taxon>asterids</taxon>
        <taxon>lamiids</taxon>
        <taxon>Lamiales</taxon>
        <taxon>Pedaliaceae</taxon>
        <taxon>Sesamum</taxon>
    </lineage>
</organism>
<reference evidence="2" key="2">
    <citation type="journal article" date="2024" name="Plant">
        <title>Genomic evolution and insights into agronomic trait innovations of Sesamum species.</title>
        <authorList>
            <person name="Miao H."/>
            <person name="Wang L."/>
            <person name="Qu L."/>
            <person name="Liu H."/>
            <person name="Sun Y."/>
            <person name="Le M."/>
            <person name="Wang Q."/>
            <person name="Wei S."/>
            <person name="Zheng Y."/>
            <person name="Lin W."/>
            <person name="Duan Y."/>
            <person name="Cao H."/>
            <person name="Xiong S."/>
            <person name="Wang X."/>
            <person name="Wei L."/>
            <person name="Li C."/>
            <person name="Ma Q."/>
            <person name="Ju M."/>
            <person name="Zhao R."/>
            <person name="Li G."/>
            <person name="Mu C."/>
            <person name="Tian Q."/>
            <person name="Mei H."/>
            <person name="Zhang T."/>
            <person name="Gao T."/>
            <person name="Zhang H."/>
        </authorList>
    </citation>
    <scope>NUCLEOTIDE SEQUENCE</scope>
    <source>
        <strain evidence="2">G01</strain>
    </source>
</reference>
<comment type="caution">
    <text evidence="2">The sequence shown here is derived from an EMBL/GenBank/DDBJ whole genome shotgun (WGS) entry which is preliminary data.</text>
</comment>
<sequence>MDEKQVGTMKSSRRLPRRVRADRVARSKRYHLRQTNAAQFRLRTSDTAAIMLDRITSGRSSCRVVGAMLEEINIRIGGFE</sequence>
<gene>
    <name evidence="2" type="ORF">Sangu_0985800</name>
</gene>
<feature type="region of interest" description="Disordered" evidence="1">
    <location>
        <begin position="1"/>
        <end position="25"/>
    </location>
</feature>
<dbReference type="EMBL" id="JACGWK010000005">
    <property type="protein sequence ID" value="KAL0354045.1"/>
    <property type="molecule type" value="Genomic_DNA"/>
</dbReference>
<name>A0AAW2PCP6_9LAMI</name>
<dbReference type="AlphaFoldDB" id="A0AAW2PCP6"/>
<proteinExistence type="predicted"/>
<protein>
    <submittedName>
        <fullName evidence="2">Uncharacterized protein</fullName>
    </submittedName>
</protein>
<evidence type="ECO:0000313" key="2">
    <source>
        <dbReference type="EMBL" id="KAL0354045.1"/>
    </source>
</evidence>